<keyword evidence="6" id="KW-0067">ATP-binding</keyword>
<dbReference type="SMART" id="SM00904">
    <property type="entry name" value="Flavokinase"/>
    <property type="match status" value="1"/>
</dbReference>
<dbReference type="GO" id="GO:0008531">
    <property type="term" value="F:riboflavin kinase activity"/>
    <property type="evidence" value="ECO:0007669"/>
    <property type="project" value="UniProtKB-EC"/>
</dbReference>
<evidence type="ECO:0000256" key="4">
    <source>
        <dbReference type="ARBA" id="ARBA00022679"/>
    </source>
</evidence>
<evidence type="ECO:0000256" key="3">
    <source>
        <dbReference type="ARBA" id="ARBA00022643"/>
    </source>
</evidence>
<evidence type="ECO:0000256" key="5">
    <source>
        <dbReference type="ARBA" id="ARBA00022741"/>
    </source>
</evidence>
<comment type="caution">
    <text evidence="9">The sequence shown here is derived from an EMBL/GenBank/DDBJ whole genome shotgun (WGS) entry which is preliminary data.</text>
</comment>
<dbReference type="EMBL" id="PFBW01000058">
    <property type="protein sequence ID" value="PIR77643.1"/>
    <property type="molecule type" value="Genomic_DNA"/>
</dbReference>
<dbReference type="GO" id="GO:0009231">
    <property type="term" value="P:riboflavin biosynthetic process"/>
    <property type="evidence" value="ECO:0007669"/>
    <property type="project" value="InterPro"/>
</dbReference>
<dbReference type="Proteomes" id="UP000228528">
    <property type="component" value="Unassembled WGS sequence"/>
</dbReference>
<dbReference type="PANTHER" id="PTHR22749:SF6">
    <property type="entry name" value="RIBOFLAVIN KINASE"/>
    <property type="match status" value="1"/>
</dbReference>
<evidence type="ECO:0000256" key="6">
    <source>
        <dbReference type="ARBA" id="ARBA00022840"/>
    </source>
</evidence>
<dbReference type="SUPFAM" id="SSF82114">
    <property type="entry name" value="Riboflavin kinase-like"/>
    <property type="match status" value="1"/>
</dbReference>
<keyword evidence="5" id="KW-0547">Nucleotide-binding</keyword>
<evidence type="ECO:0000259" key="8">
    <source>
        <dbReference type="SMART" id="SM00904"/>
    </source>
</evidence>
<keyword evidence="4" id="KW-0808">Transferase</keyword>
<reference evidence="10" key="1">
    <citation type="submission" date="2017-09" db="EMBL/GenBank/DDBJ databases">
        <title>Depth-based differentiation of microbial function through sediment-hosted aquifers and enrichment of novel symbionts in the deep terrestrial subsurface.</title>
        <authorList>
            <person name="Probst A.J."/>
            <person name="Ladd B."/>
            <person name="Jarett J.K."/>
            <person name="Geller-Mcgrath D.E."/>
            <person name="Sieber C.M.K."/>
            <person name="Emerson J.B."/>
            <person name="Anantharaman K."/>
            <person name="Thomas B.C."/>
            <person name="Malmstrom R."/>
            <person name="Stieglmeier M."/>
            <person name="Klingl A."/>
            <person name="Woyke T."/>
            <person name="Ryan C.M."/>
            <person name="Banfield J.F."/>
        </authorList>
    </citation>
    <scope>NUCLEOTIDE SEQUENCE [LARGE SCALE GENOMIC DNA]</scope>
</reference>
<dbReference type="EC" id="2.7.1.26" evidence="1"/>
<dbReference type="Pfam" id="PF01687">
    <property type="entry name" value="Flavokinase"/>
    <property type="match status" value="1"/>
</dbReference>
<keyword evidence="2" id="KW-0285">Flavoprotein</keyword>
<comment type="catalytic activity">
    <reaction evidence="7">
        <text>riboflavin + ATP = FMN + ADP + H(+)</text>
        <dbReference type="Rhea" id="RHEA:14357"/>
        <dbReference type="ChEBI" id="CHEBI:15378"/>
        <dbReference type="ChEBI" id="CHEBI:30616"/>
        <dbReference type="ChEBI" id="CHEBI:57986"/>
        <dbReference type="ChEBI" id="CHEBI:58210"/>
        <dbReference type="ChEBI" id="CHEBI:456216"/>
        <dbReference type="EC" id="2.7.1.26"/>
    </reaction>
</comment>
<name>A0A2M6P1N2_9BACT</name>
<dbReference type="InterPro" id="IPR023465">
    <property type="entry name" value="Riboflavin_kinase_dom_sf"/>
</dbReference>
<dbReference type="GO" id="GO:0005524">
    <property type="term" value="F:ATP binding"/>
    <property type="evidence" value="ECO:0007669"/>
    <property type="project" value="UniProtKB-KW"/>
</dbReference>
<dbReference type="AlphaFoldDB" id="A0A2M6P1N2"/>
<evidence type="ECO:0000256" key="1">
    <source>
        <dbReference type="ARBA" id="ARBA00012105"/>
    </source>
</evidence>
<dbReference type="InterPro" id="IPR015865">
    <property type="entry name" value="Riboflavin_kinase_bac/euk"/>
</dbReference>
<evidence type="ECO:0000313" key="10">
    <source>
        <dbReference type="Proteomes" id="UP000228528"/>
    </source>
</evidence>
<dbReference type="GO" id="GO:0009398">
    <property type="term" value="P:FMN biosynthetic process"/>
    <property type="evidence" value="ECO:0007669"/>
    <property type="project" value="TreeGrafter"/>
</dbReference>
<evidence type="ECO:0000313" key="9">
    <source>
        <dbReference type="EMBL" id="PIR77643.1"/>
    </source>
</evidence>
<feature type="domain" description="Riboflavin kinase" evidence="8">
    <location>
        <begin position="1"/>
        <end position="114"/>
    </location>
</feature>
<proteinExistence type="predicted"/>
<keyword evidence="3" id="KW-0288">FMN</keyword>
<evidence type="ECO:0000256" key="7">
    <source>
        <dbReference type="ARBA" id="ARBA00047880"/>
    </source>
</evidence>
<sequence>MFKGVVIEGDGIGRQMGFPTANLNIVADKTQLKDGIYAVHAMLDNIQYNAAAYIHRARQKVEIYLIGYTGSDFYGKEITVDPVQKVSEVIAITDVEELKQKIADDVELVKDILT</sequence>
<gene>
    <name evidence="9" type="ORF">COU30_01355</name>
</gene>
<dbReference type="PANTHER" id="PTHR22749">
    <property type="entry name" value="RIBOFLAVIN KINASE/FMN ADENYLYLTRANSFERASE"/>
    <property type="match status" value="1"/>
</dbReference>
<protein>
    <recommendedName>
        <fullName evidence="1">riboflavin kinase</fullName>
        <ecNumber evidence="1">2.7.1.26</ecNumber>
    </recommendedName>
</protein>
<organism evidence="9 10">
    <name type="scientific">Candidatus Magasanikbacteria bacterium CG10_big_fil_rev_8_21_14_0_10_38_6</name>
    <dbReference type="NCBI Taxonomy" id="1974647"/>
    <lineage>
        <taxon>Bacteria</taxon>
        <taxon>Candidatus Magasanikiibacteriota</taxon>
    </lineage>
</organism>
<dbReference type="Gene3D" id="2.40.30.30">
    <property type="entry name" value="Riboflavin kinase-like"/>
    <property type="match status" value="1"/>
</dbReference>
<dbReference type="InterPro" id="IPR023468">
    <property type="entry name" value="Riboflavin_kinase"/>
</dbReference>
<evidence type="ECO:0000256" key="2">
    <source>
        <dbReference type="ARBA" id="ARBA00022630"/>
    </source>
</evidence>
<accession>A0A2M6P1N2</accession>